<accession>A0A9J5YPI3</accession>
<sequence length="89" mass="9596">MRVKLGRGTVLVLLIGSRNRFADFGIGREAVVAADLQSLAGVHGKKGQFSVVNEVKMTLAGIIYWAGEESCDRTSYVTIDAVDGVPREE</sequence>
<gene>
    <name evidence="1" type="ORF">H5410_034029</name>
</gene>
<organism evidence="1 2">
    <name type="scientific">Solanum commersonii</name>
    <name type="common">Commerson's wild potato</name>
    <name type="synonym">Commerson's nightshade</name>
    <dbReference type="NCBI Taxonomy" id="4109"/>
    <lineage>
        <taxon>Eukaryota</taxon>
        <taxon>Viridiplantae</taxon>
        <taxon>Streptophyta</taxon>
        <taxon>Embryophyta</taxon>
        <taxon>Tracheophyta</taxon>
        <taxon>Spermatophyta</taxon>
        <taxon>Magnoliopsida</taxon>
        <taxon>eudicotyledons</taxon>
        <taxon>Gunneridae</taxon>
        <taxon>Pentapetalae</taxon>
        <taxon>asterids</taxon>
        <taxon>lamiids</taxon>
        <taxon>Solanales</taxon>
        <taxon>Solanaceae</taxon>
        <taxon>Solanoideae</taxon>
        <taxon>Solaneae</taxon>
        <taxon>Solanum</taxon>
    </lineage>
</organism>
<keyword evidence="2" id="KW-1185">Reference proteome</keyword>
<comment type="caution">
    <text evidence="1">The sequence shown here is derived from an EMBL/GenBank/DDBJ whole genome shotgun (WGS) entry which is preliminary data.</text>
</comment>
<protein>
    <submittedName>
        <fullName evidence="1">Uncharacterized protein</fullName>
    </submittedName>
</protein>
<evidence type="ECO:0000313" key="2">
    <source>
        <dbReference type="Proteomes" id="UP000824120"/>
    </source>
</evidence>
<dbReference type="AlphaFoldDB" id="A0A9J5YPI3"/>
<evidence type="ECO:0000313" key="1">
    <source>
        <dbReference type="EMBL" id="KAG5602659.1"/>
    </source>
</evidence>
<dbReference type="Proteomes" id="UP000824120">
    <property type="component" value="Chromosome 6"/>
</dbReference>
<reference evidence="1 2" key="1">
    <citation type="submission" date="2020-09" db="EMBL/GenBank/DDBJ databases">
        <title>De no assembly of potato wild relative species, Solanum commersonii.</title>
        <authorList>
            <person name="Cho K."/>
        </authorList>
    </citation>
    <scope>NUCLEOTIDE SEQUENCE [LARGE SCALE GENOMIC DNA]</scope>
    <source>
        <strain evidence="1">LZ3.2</strain>
        <tissue evidence="1">Leaf</tissue>
    </source>
</reference>
<dbReference type="EMBL" id="JACXVP010000006">
    <property type="protein sequence ID" value="KAG5602659.1"/>
    <property type="molecule type" value="Genomic_DNA"/>
</dbReference>
<name>A0A9J5YPI3_SOLCO</name>
<proteinExistence type="predicted"/>